<keyword evidence="2" id="KW-0436">Ligase</keyword>
<organism evidence="2 3">
    <name type="scientific">Planctomicrobium piriforme</name>
    <dbReference type="NCBI Taxonomy" id="1576369"/>
    <lineage>
        <taxon>Bacteria</taxon>
        <taxon>Pseudomonadati</taxon>
        <taxon>Planctomycetota</taxon>
        <taxon>Planctomycetia</taxon>
        <taxon>Planctomycetales</taxon>
        <taxon>Planctomycetaceae</taxon>
        <taxon>Planctomicrobium</taxon>
    </lineage>
</organism>
<dbReference type="RefSeq" id="WP_092047528.1">
    <property type="nucleotide sequence ID" value="NZ_FOQD01000001.1"/>
</dbReference>
<dbReference type="EMBL" id="FOQD01000001">
    <property type="protein sequence ID" value="SFH61593.1"/>
    <property type="molecule type" value="Genomic_DNA"/>
</dbReference>
<proteinExistence type="predicted"/>
<accession>A0A1I3BH32</accession>
<dbReference type="PROSITE" id="PS51733">
    <property type="entry name" value="BPL_LPL_CATALYTIC"/>
    <property type="match status" value="1"/>
</dbReference>
<reference evidence="3" key="1">
    <citation type="submission" date="2016-10" db="EMBL/GenBank/DDBJ databases">
        <authorList>
            <person name="Varghese N."/>
            <person name="Submissions S."/>
        </authorList>
    </citation>
    <scope>NUCLEOTIDE SEQUENCE [LARGE SCALE GENOMIC DNA]</scope>
    <source>
        <strain evidence="3">DSM 26348</strain>
    </source>
</reference>
<dbReference type="STRING" id="1576369.SAMN05421753_101451"/>
<protein>
    <submittedName>
        <fullName evidence="2">Lipoate-protein ligase A</fullName>
    </submittedName>
</protein>
<gene>
    <name evidence="2" type="ORF">SAMN05421753_101451</name>
</gene>
<feature type="domain" description="BPL/LPL catalytic" evidence="1">
    <location>
        <begin position="33"/>
        <end position="217"/>
    </location>
</feature>
<dbReference type="PANTHER" id="PTHR43679:SF2">
    <property type="entry name" value="OCTANOYL-[GCVH]:PROTEIN N-OCTANOYLTRANSFERASE"/>
    <property type="match status" value="1"/>
</dbReference>
<dbReference type="GO" id="GO:0016874">
    <property type="term" value="F:ligase activity"/>
    <property type="evidence" value="ECO:0007669"/>
    <property type="project" value="UniProtKB-KW"/>
</dbReference>
<name>A0A1I3BH32_9PLAN</name>
<evidence type="ECO:0000259" key="1">
    <source>
        <dbReference type="PROSITE" id="PS51733"/>
    </source>
</evidence>
<dbReference type="OrthoDB" id="9774653at2"/>
<keyword evidence="3" id="KW-1185">Reference proteome</keyword>
<dbReference type="Pfam" id="PF21948">
    <property type="entry name" value="LplA-B_cat"/>
    <property type="match status" value="1"/>
</dbReference>
<dbReference type="AlphaFoldDB" id="A0A1I3BH32"/>
<dbReference type="Gene3D" id="3.30.930.10">
    <property type="entry name" value="Bira Bifunctional Protein, Domain 2"/>
    <property type="match status" value="1"/>
</dbReference>
<evidence type="ECO:0000313" key="3">
    <source>
        <dbReference type="Proteomes" id="UP000199518"/>
    </source>
</evidence>
<sequence>MSVETSTCRLLIDSPRSGAENMEIDNALLNAGVAGQAALRFYEWAAPTVSLGHFQAAQGQNVPARFAGLEVVKRLSGGGAILHHHELTYSCVLPAWHPVTRDPVRLYDIIHAAIIEVLTGHQVTCRLRGDEAFADQPFLCFARGDARDIICGAHKIVGSAQRRRQGAVLQHGSILLRQSEFAPEFPGIFELAGQDLTAERLSGELVPLILERLELVENLNRG</sequence>
<dbReference type="InterPro" id="IPR004143">
    <property type="entry name" value="BPL_LPL_catalytic"/>
</dbReference>
<dbReference type="Proteomes" id="UP000199518">
    <property type="component" value="Unassembled WGS sequence"/>
</dbReference>
<dbReference type="PANTHER" id="PTHR43679">
    <property type="entry name" value="OCTANOYLTRANSFERASE LIPM-RELATED"/>
    <property type="match status" value="1"/>
</dbReference>
<dbReference type="InterPro" id="IPR045864">
    <property type="entry name" value="aa-tRNA-synth_II/BPL/LPL"/>
</dbReference>
<evidence type="ECO:0000313" key="2">
    <source>
        <dbReference type="EMBL" id="SFH61593.1"/>
    </source>
</evidence>
<dbReference type="InterPro" id="IPR050664">
    <property type="entry name" value="Octanoyltrans_LipM/LipL"/>
</dbReference>
<dbReference type="SUPFAM" id="SSF55681">
    <property type="entry name" value="Class II aaRS and biotin synthetases"/>
    <property type="match status" value="1"/>
</dbReference>